<evidence type="ECO:0000259" key="11">
    <source>
        <dbReference type="Pfam" id="PF00535"/>
    </source>
</evidence>
<name>A0A1V4IBM3_9FIRM</name>
<dbReference type="STRING" id="29349.CLOTH_05530"/>
<evidence type="ECO:0000256" key="7">
    <source>
        <dbReference type="ARBA" id="ARBA00037281"/>
    </source>
</evidence>
<evidence type="ECO:0000256" key="1">
    <source>
        <dbReference type="ARBA" id="ARBA00004236"/>
    </source>
</evidence>
<accession>A0A1V4IBM3</accession>
<evidence type="ECO:0000256" key="4">
    <source>
        <dbReference type="ARBA" id="ARBA00022679"/>
    </source>
</evidence>
<gene>
    <name evidence="12" type="primary">pgaC</name>
    <name evidence="12" type="ORF">CLOTH_05530</name>
</gene>
<evidence type="ECO:0000256" key="2">
    <source>
        <dbReference type="ARBA" id="ARBA00022475"/>
    </source>
</evidence>
<dbReference type="EMBL" id="MZGW01000001">
    <property type="protein sequence ID" value="OPJ57270.1"/>
    <property type="molecule type" value="Genomic_DNA"/>
</dbReference>
<keyword evidence="5" id="KW-0125">Carotenoid biosynthesis</keyword>
<dbReference type="NCBIfam" id="TIGR04283">
    <property type="entry name" value="glyco_like_mftF"/>
    <property type="match status" value="1"/>
</dbReference>
<dbReference type="InterPro" id="IPR026461">
    <property type="entry name" value="Trfase_2_rSAM/seldom_assoc"/>
</dbReference>
<comment type="function">
    <text evidence="7">Catalyzes the glycosylation of 4,4'-diaponeurosporenoate, i.e. the esterification of glucose at the C1'' position with the carboxyl group of 4,4'-diaponeurosporenic acid, to form glycosyl-4,4'-diaponeurosporenoate. This is a step in the biosynthesis of staphyloxanthin, an orange pigment present in most staphylococci strains.</text>
</comment>
<comment type="similarity">
    <text evidence="9">Belongs to the glycosyltransferase 2 family. CrtQ subfamily.</text>
</comment>
<dbReference type="Proteomes" id="UP000190140">
    <property type="component" value="Unassembled WGS sequence"/>
</dbReference>
<evidence type="ECO:0000256" key="8">
    <source>
        <dbReference type="ARBA" id="ARBA00037904"/>
    </source>
</evidence>
<dbReference type="AlphaFoldDB" id="A0A1V4IBM3"/>
<protein>
    <recommendedName>
        <fullName evidence="10">4,4'-diaponeurosporenoate glycosyltransferase</fullName>
    </recommendedName>
</protein>
<proteinExistence type="inferred from homology"/>
<reference evidence="12 13" key="1">
    <citation type="submission" date="2017-03" db="EMBL/GenBank/DDBJ databases">
        <title>Genome sequence of Clostridium thermoalcaliphilum DSM 7309.</title>
        <authorList>
            <person name="Poehlein A."/>
            <person name="Daniel R."/>
        </authorList>
    </citation>
    <scope>NUCLEOTIDE SEQUENCE [LARGE SCALE GENOMIC DNA]</scope>
    <source>
        <strain evidence="12 13">DSM 7309</strain>
    </source>
</reference>
<comment type="caution">
    <text evidence="12">The sequence shown here is derived from an EMBL/GenBank/DDBJ whole genome shotgun (WGS) entry which is preliminary data.</text>
</comment>
<dbReference type="GO" id="GO:0016757">
    <property type="term" value="F:glycosyltransferase activity"/>
    <property type="evidence" value="ECO:0007669"/>
    <property type="project" value="UniProtKB-KW"/>
</dbReference>
<keyword evidence="4 12" id="KW-0808">Transferase</keyword>
<dbReference type="SUPFAM" id="SSF53448">
    <property type="entry name" value="Nucleotide-diphospho-sugar transferases"/>
    <property type="match status" value="1"/>
</dbReference>
<dbReference type="InterPro" id="IPR029044">
    <property type="entry name" value="Nucleotide-diphossugar_trans"/>
</dbReference>
<evidence type="ECO:0000256" key="10">
    <source>
        <dbReference type="ARBA" id="ARBA00040345"/>
    </source>
</evidence>
<keyword evidence="3 12" id="KW-0328">Glycosyltransferase</keyword>
<comment type="pathway">
    <text evidence="8">Carotenoid biosynthesis; staphyloxanthin biosynthesis; staphyloxanthin from farnesyl diphosphate: step 4/5.</text>
</comment>
<sequence length="224" mass="25358">MISIVVPVLNEEKSIESLLINLINLDFDKEIIVVDGGSTDNTKVIASKYAKVVDSKKGRAIQMNTGAKECSGDIIWFVHSDSKVDKDSLKHIKETIDQGYIGGGFKLYFADNGSKFMKYIEITSNLRAKFLGLYFGDQGIFIKRDIFLNAGGYPEIEIMEDFQFSIDIKKHGKMKMVNKYIGTSARRFEKGGYLKTFVLMQKMKLLYVLGVSPSKLSKMYREAR</sequence>
<dbReference type="RefSeq" id="WP_079410976.1">
    <property type="nucleotide sequence ID" value="NZ_MZGW01000001.1"/>
</dbReference>
<dbReference type="Pfam" id="PF00535">
    <property type="entry name" value="Glycos_transf_2"/>
    <property type="match status" value="1"/>
</dbReference>
<evidence type="ECO:0000313" key="12">
    <source>
        <dbReference type="EMBL" id="OPJ57270.1"/>
    </source>
</evidence>
<keyword evidence="6" id="KW-0472">Membrane</keyword>
<evidence type="ECO:0000256" key="5">
    <source>
        <dbReference type="ARBA" id="ARBA00022746"/>
    </source>
</evidence>
<dbReference type="InterPro" id="IPR001173">
    <property type="entry name" value="Glyco_trans_2-like"/>
</dbReference>
<dbReference type="Gene3D" id="3.90.550.10">
    <property type="entry name" value="Spore Coat Polysaccharide Biosynthesis Protein SpsA, Chain A"/>
    <property type="match status" value="1"/>
</dbReference>
<evidence type="ECO:0000313" key="13">
    <source>
        <dbReference type="Proteomes" id="UP000190140"/>
    </source>
</evidence>
<evidence type="ECO:0000256" key="6">
    <source>
        <dbReference type="ARBA" id="ARBA00023136"/>
    </source>
</evidence>
<evidence type="ECO:0000256" key="3">
    <source>
        <dbReference type="ARBA" id="ARBA00022676"/>
    </source>
</evidence>
<dbReference type="GO" id="GO:0005886">
    <property type="term" value="C:plasma membrane"/>
    <property type="evidence" value="ECO:0007669"/>
    <property type="project" value="UniProtKB-SubCell"/>
</dbReference>
<organism evidence="12 13">
    <name type="scientific">Alkalithermobacter paradoxus</name>
    <dbReference type="NCBI Taxonomy" id="29349"/>
    <lineage>
        <taxon>Bacteria</taxon>
        <taxon>Bacillati</taxon>
        <taxon>Bacillota</taxon>
        <taxon>Clostridia</taxon>
        <taxon>Peptostreptococcales</taxon>
        <taxon>Tepidibacteraceae</taxon>
        <taxon>Alkalithermobacter</taxon>
    </lineage>
</organism>
<dbReference type="CDD" id="cd02522">
    <property type="entry name" value="GT_2_like_a"/>
    <property type="match status" value="1"/>
</dbReference>
<dbReference type="PANTHER" id="PTHR43646">
    <property type="entry name" value="GLYCOSYLTRANSFERASE"/>
    <property type="match status" value="1"/>
</dbReference>
<keyword evidence="2" id="KW-1003">Cell membrane</keyword>
<dbReference type="OrthoDB" id="9810303at2"/>
<dbReference type="GO" id="GO:0016117">
    <property type="term" value="P:carotenoid biosynthetic process"/>
    <property type="evidence" value="ECO:0007669"/>
    <property type="project" value="UniProtKB-KW"/>
</dbReference>
<dbReference type="PANTHER" id="PTHR43646:SF2">
    <property type="entry name" value="GLYCOSYLTRANSFERASE 2-LIKE DOMAIN-CONTAINING PROTEIN"/>
    <property type="match status" value="1"/>
</dbReference>
<comment type="subcellular location">
    <subcellularLocation>
        <location evidence="1">Cell membrane</location>
    </subcellularLocation>
</comment>
<feature type="domain" description="Glycosyltransferase 2-like" evidence="11">
    <location>
        <begin position="3"/>
        <end position="125"/>
    </location>
</feature>
<keyword evidence="13" id="KW-1185">Reference proteome</keyword>
<evidence type="ECO:0000256" key="9">
    <source>
        <dbReference type="ARBA" id="ARBA00038120"/>
    </source>
</evidence>